<dbReference type="Pfam" id="PF10318">
    <property type="entry name" value="7TM_GPCR_Srh"/>
    <property type="match status" value="1"/>
</dbReference>
<feature type="transmembrane region" description="Helical" evidence="1">
    <location>
        <begin position="237"/>
        <end position="264"/>
    </location>
</feature>
<feature type="transmembrane region" description="Helical" evidence="1">
    <location>
        <begin position="194"/>
        <end position="216"/>
    </location>
</feature>
<dbReference type="PhylomeDB" id="O17826"/>
<dbReference type="KEGG" id="cel:CELE_F21A3.1"/>
<reference evidence="2 3" key="1">
    <citation type="journal article" date="1998" name="Science">
        <title>Genome sequence of the nematode C. elegans: a platform for investigating biology.</title>
        <authorList>
            <consortium name="The C. elegans sequencing consortium"/>
            <person name="Sulson J.E."/>
            <person name="Waterston R."/>
        </authorList>
    </citation>
    <scope>NUCLEOTIDE SEQUENCE [LARGE SCALE GENOMIC DNA]</scope>
    <source>
        <strain evidence="2 3">Bristol N2</strain>
    </source>
</reference>
<feature type="transmembrane region" description="Helical" evidence="1">
    <location>
        <begin position="20"/>
        <end position="41"/>
    </location>
</feature>
<dbReference type="FunCoup" id="O17826">
    <property type="interactions" value="65"/>
</dbReference>
<feature type="transmembrane region" description="Helical" evidence="1">
    <location>
        <begin position="276"/>
        <end position="295"/>
    </location>
</feature>
<evidence type="ECO:0000313" key="3">
    <source>
        <dbReference type="Proteomes" id="UP000001940"/>
    </source>
</evidence>
<dbReference type="UCSC" id="F21A3.1">
    <property type="organism name" value="c. elegans"/>
</dbReference>
<dbReference type="Proteomes" id="UP000001940">
    <property type="component" value="Chromosome V"/>
</dbReference>
<dbReference type="SUPFAM" id="SSF81321">
    <property type="entry name" value="Family A G protein-coupled receptor-like"/>
    <property type="match status" value="1"/>
</dbReference>
<accession>O17826</accession>
<keyword evidence="3" id="KW-1185">Reference proteome</keyword>
<dbReference type="PANTHER" id="PTHR22941">
    <property type="entry name" value="SERPENTINE RECEPTOR"/>
    <property type="match status" value="1"/>
</dbReference>
<protein>
    <submittedName>
        <fullName evidence="2">Serpentine Receptor, class H</fullName>
    </submittedName>
</protein>
<dbReference type="InterPro" id="IPR019422">
    <property type="entry name" value="7TM_GPCR_serpentine_rcpt_Srh"/>
</dbReference>
<evidence type="ECO:0000313" key="4">
    <source>
        <dbReference type="WormBase" id="F21A3.1"/>
    </source>
</evidence>
<dbReference type="GeneID" id="184747"/>
<dbReference type="eggNOG" id="ENOG502TGBR">
    <property type="taxonomic scope" value="Eukaryota"/>
</dbReference>
<dbReference type="HOGENOM" id="CLU_042960_1_1_1"/>
<sequence length="332" mass="38455">MCMNTSFAKFLDTPQFLSTTMYTITIIGLPVHIFGGLCVVFKTPTQMCNMKWPMLTLLLWSASLDLSFGFLVIPFMYQPVLAGYSLGILNGFGVPLRVMYYICVVQIAGVTVSVCALFETRFFILYAKQSCWKHLRRPWLILNYTICVVYMIPTYLSIPDQKTGKAYQFSKYPCLPQEVYDEKVFLLTTWSTGYAYNMSLNTAVQQTLIFVFLIYWNMRKSMVEVKMSKRTLDMHRTFLKTIILQVTIPLITVMGPLMLNFFTIYNSYYNQGANNLSISMMATHGLVSSLAMIYLHKSYWATLLQILSPKFIFEDRETMMFSRVHQHPQQFS</sequence>
<dbReference type="PIR" id="T21182">
    <property type="entry name" value="T21182"/>
</dbReference>
<dbReference type="AGR" id="WB:WBGene00005481"/>
<dbReference type="SMR" id="O17826"/>
<feature type="transmembrane region" description="Helical" evidence="1">
    <location>
        <begin position="53"/>
        <end position="78"/>
    </location>
</feature>
<name>O17826_CAEEL</name>
<dbReference type="OMA" id="ISICIMT"/>
<proteinExistence type="predicted"/>
<dbReference type="InParanoid" id="O17826"/>
<dbReference type="PaxDb" id="6239-F21A3.1"/>
<evidence type="ECO:0000313" key="2">
    <source>
        <dbReference type="EMBL" id="CAB04154.1"/>
    </source>
</evidence>
<evidence type="ECO:0000256" key="1">
    <source>
        <dbReference type="SAM" id="Phobius"/>
    </source>
</evidence>
<keyword evidence="1" id="KW-0812">Transmembrane</keyword>
<dbReference type="WormBase" id="F21A3.1">
    <property type="protein sequence ID" value="CE09515"/>
    <property type="gene ID" value="WBGene00005481"/>
    <property type="gene designation" value="srh-276"/>
</dbReference>
<dbReference type="RefSeq" id="NP_506863.1">
    <property type="nucleotide sequence ID" value="NM_074462.5"/>
</dbReference>
<dbReference type="PANTHER" id="PTHR22941:SF64">
    <property type="entry name" value="SERPENTINE RECEPTOR, CLASS H"/>
    <property type="match status" value="1"/>
</dbReference>
<dbReference type="InterPro" id="IPR053220">
    <property type="entry name" value="Nematode_rcpt-like_serp_H"/>
</dbReference>
<organism evidence="2 3">
    <name type="scientific">Caenorhabditis elegans</name>
    <dbReference type="NCBI Taxonomy" id="6239"/>
    <lineage>
        <taxon>Eukaryota</taxon>
        <taxon>Metazoa</taxon>
        <taxon>Ecdysozoa</taxon>
        <taxon>Nematoda</taxon>
        <taxon>Chromadorea</taxon>
        <taxon>Rhabditida</taxon>
        <taxon>Rhabditina</taxon>
        <taxon>Rhabditomorpha</taxon>
        <taxon>Rhabditoidea</taxon>
        <taxon>Rhabditidae</taxon>
        <taxon>Peloderinae</taxon>
        <taxon>Caenorhabditis</taxon>
    </lineage>
</organism>
<keyword evidence="2" id="KW-0675">Receptor</keyword>
<feature type="transmembrane region" description="Helical" evidence="1">
    <location>
        <begin position="139"/>
        <end position="158"/>
    </location>
</feature>
<feature type="transmembrane region" description="Helical" evidence="1">
    <location>
        <begin position="98"/>
        <end position="118"/>
    </location>
</feature>
<dbReference type="OrthoDB" id="5804686at2759"/>
<dbReference type="AlphaFoldDB" id="O17826"/>
<keyword evidence="1" id="KW-1133">Transmembrane helix</keyword>
<dbReference type="EMBL" id="BX284605">
    <property type="protein sequence ID" value="CAB04154.1"/>
    <property type="molecule type" value="Genomic_DNA"/>
</dbReference>
<keyword evidence="1" id="KW-0472">Membrane</keyword>
<gene>
    <name evidence="2 4" type="primary">srh-276</name>
    <name evidence="2" type="ORF">CELE_F21A3.1</name>
    <name evidence="4" type="ORF">F21A3.1</name>
</gene>
<dbReference type="CTD" id="184747"/>